<evidence type="ECO:0000256" key="1">
    <source>
        <dbReference type="SAM" id="MobiDB-lite"/>
    </source>
</evidence>
<organism evidence="2 3">
    <name type="scientific">Microvirga flocculans</name>
    <dbReference type="NCBI Taxonomy" id="217168"/>
    <lineage>
        <taxon>Bacteria</taxon>
        <taxon>Pseudomonadati</taxon>
        <taxon>Pseudomonadota</taxon>
        <taxon>Alphaproteobacteria</taxon>
        <taxon>Hyphomicrobiales</taxon>
        <taxon>Methylobacteriaceae</taxon>
        <taxon>Microvirga</taxon>
    </lineage>
</organism>
<comment type="caution">
    <text evidence="2">The sequence shown here is derived from an EMBL/GenBank/DDBJ whole genome shotgun (WGS) entry which is preliminary data.</text>
</comment>
<feature type="region of interest" description="Disordered" evidence="1">
    <location>
        <begin position="42"/>
        <end position="67"/>
    </location>
</feature>
<evidence type="ECO:0000313" key="3">
    <source>
        <dbReference type="Proteomes" id="UP000519439"/>
    </source>
</evidence>
<dbReference type="Proteomes" id="UP000519439">
    <property type="component" value="Unassembled WGS sequence"/>
</dbReference>
<sequence length="149" mass="16633">MMKLQIPRDGCVLVGDGHKVLLLRNQGDEVHPNLQVEQELNAPDNPRTRLQGSDRPTRMVTTASQRSAIEQTDWHDLAEVQFAKDAVSALEEVCSHRQVEGIVIVAPPRMLATIRQAMPDAIAKRIIAEIDKDLTKIPVYEIERHLTGG</sequence>
<name>A0A7W6IF38_9HYPH</name>
<accession>A0A7W6IF38</accession>
<dbReference type="InterPro" id="IPR019291">
    <property type="entry name" value="Host_attachment_protein"/>
</dbReference>
<dbReference type="Pfam" id="PF10116">
    <property type="entry name" value="Host_attach"/>
    <property type="match status" value="1"/>
</dbReference>
<reference evidence="2 3" key="1">
    <citation type="submission" date="2020-08" db="EMBL/GenBank/DDBJ databases">
        <title>Genomic Encyclopedia of Type Strains, Phase IV (KMG-IV): sequencing the most valuable type-strain genomes for metagenomic binning, comparative biology and taxonomic classification.</title>
        <authorList>
            <person name="Goeker M."/>
        </authorList>
    </citation>
    <scope>NUCLEOTIDE SEQUENCE [LARGE SCALE GENOMIC DNA]</scope>
    <source>
        <strain evidence="2 3">DSM 15743</strain>
    </source>
</reference>
<gene>
    <name evidence="2" type="ORF">GGR34_001993</name>
</gene>
<proteinExistence type="predicted"/>
<keyword evidence="3" id="KW-1185">Reference proteome</keyword>
<dbReference type="AlphaFoldDB" id="A0A7W6IF38"/>
<dbReference type="RefSeq" id="WP_027315758.1">
    <property type="nucleotide sequence ID" value="NZ_JACIDC010000006.1"/>
</dbReference>
<evidence type="ECO:0000313" key="2">
    <source>
        <dbReference type="EMBL" id="MBB4040340.1"/>
    </source>
</evidence>
<dbReference type="EMBL" id="JACIDC010000006">
    <property type="protein sequence ID" value="MBB4040340.1"/>
    <property type="molecule type" value="Genomic_DNA"/>
</dbReference>
<protein>
    <submittedName>
        <fullName evidence="2">Protein required for attachment to host cells</fullName>
    </submittedName>
</protein>